<evidence type="ECO:0000256" key="3">
    <source>
        <dbReference type="ARBA" id="ARBA00022617"/>
    </source>
</evidence>
<dbReference type="SUPFAM" id="SSF56634">
    <property type="entry name" value="Heme-dependent catalase-like"/>
    <property type="match status" value="1"/>
</dbReference>
<dbReference type="Pfam" id="PF00199">
    <property type="entry name" value="Catalase"/>
    <property type="match status" value="1"/>
</dbReference>
<comment type="similarity">
    <text evidence="1">Belongs to the catalase family.</text>
</comment>
<dbReference type="InterPro" id="IPR002226">
    <property type="entry name" value="Catalase_haem_BS"/>
</dbReference>
<name>A0ABM3LHN6_BICAN</name>
<reference evidence="10" key="1">
    <citation type="submission" date="2025-08" db="UniProtKB">
        <authorList>
            <consortium name="RefSeq"/>
        </authorList>
    </citation>
    <scope>IDENTIFICATION</scope>
</reference>
<dbReference type="Gene3D" id="2.40.180.10">
    <property type="entry name" value="Catalase core domain"/>
    <property type="match status" value="1"/>
</dbReference>
<evidence type="ECO:0000259" key="8">
    <source>
        <dbReference type="SMART" id="SM01060"/>
    </source>
</evidence>
<dbReference type="GeneID" id="112045082"/>
<dbReference type="PANTHER" id="PTHR11465:SF9">
    <property type="entry name" value="CATALASE"/>
    <property type="match status" value="1"/>
</dbReference>
<evidence type="ECO:0000313" key="10">
    <source>
        <dbReference type="RefSeq" id="XP_052738573.1"/>
    </source>
</evidence>
<evidence type="ECO:0000256" key="4">
    <source>
        <dbReference type="ARBA" id="ARBA00022723"/>
    </source>
</evidence>
<dbReference type="Proteomes" id="UP001652582">
    <property type="component" value="Chromosome 7"/>
</dbReference>
<evidence type="ECO:0000256" key="2">
    <source>
        <dbReference type="ARBA" id="ARBA00022559"/>
    </source>
</evidence>
<evidence type="ECO:0000256" key="6">
    <source>
        <dbReference type="ARBA" id="ARBA00023004"/>
    </source>
</evidence>
<protein>
    <submittedName>
        <fullName evidence="10">Catalase-like</fullName>
    </submittedName>
</protein>
<dbReference type="PROSITE" id="PS51402">
    <property type="entry name" value="CATALASE_3"/>
    <property type="match status" value="1"/>
</dbReference>
<evidence type="ECO:0000256" key="1">
    <source>
        <dbReference type="ARBA" id="ARBA00005329"/>
    </source>
</evidence>
<dbReference type="PROSITE" id="PS00437">
    <property type="entry name" value="CATALASE_1"/>
    <property type="match status" value="1"/>
</dbReference>
<evidence type="ECO:0000256" key="5">
    <source>
        <dbReference type="ARBA" id="ARBA00023002"/>
    </source>
</evidence>
<keyword evidence="5" id="KW-0560">Oxidoreductase</keyword>
<gene>
    <name evidence="10" type="primary">LOC112045082</name>
</gene>
<feature type="domain" description="Catalase core" evidence="8">
    <location>
        <begin position="2"/>
        <end position="258"/>
    </location>
</feature>
<keyword evidence="6" id="KW-0408">Iron</keyword>
<evidence type="ECO:0000256" key="7">
    <source>
        <dbReference type="ARBA" id="ARBA00023324"/>
    </source>
</evidence>
<accession>A0ABM3LHN6</accession>
<keyword evidence="2" id="KW-0575">Peroxidase</keyword>
<dbReference type="RefSeq" id="XP_052738573.1">
    <property type="nucleotide sequence ID" value="XM_052882613.1"/>
</dbReference>
<dbReference type="InterPro" id="IPR010582">
    <property type="entry name" value="Catalase_immune_responsive"/>
</dbReference>
<evidence type="ECO:0000313" key="9">
    <source>
        <dbReference type="Proteomes" id="UP001652582"/>
    </source>
</evidence>
<organism evidence="9 10">
    <name type="scientific">Bicyclus anynana</name>
    <name type="common">Squinting bush brown butterfly</name>
    <dbReference type="NCBI Taxonomy" id="110368"/>
    <lineage>
        <taxon>Eukaryota</taxon>
        <taxon>Metazoa</taxon>
        <taxon>Ecdysozoa</taxon>
        <taxon>Arthropoda</taxon>
        <taxon>Hexapoda</taxon>
        <taxon>Insecta</taxon>
        <taxon>Pterygota</taxon>
        <taxon>Neoptera</taxon>
        <taxon>Endopterygota</taxon>
        <taxon>Lepidoptera</taxon>
        <taxon>Glossata</taxon>
        <taxon>Ditrysia</taxon>
        <taxon>Papilionoidea</taxon>
        <taxon>Nymphalidae</taxon>
        <taxon>Satyrinae</taxon>
        <taxon>Satyrini</taxon>
        <taxon>Mycalesina</taxon>
        <taxon>Bicyclus</taxon>
    </lineage>
</organism>
<dbReference type="PANTHER" id="PTHR11465">
    <property type="entry name" value="CATALASE"/>
    <property type="match status" value="1"/>
</dbReference>
<dbReference type="InterPro" id="IPR018028">
    <property type="entry name" value="Catalase"/>
</dbReference>
<keyword evidence="3" id="KW-0349">Heme</keyword>
<keyword evidence="4" id="KW-0479">Metal-binding</keyword>
<sequence length="343" mass="39291">MIYLLLTLAMAAAKEKDPTPRDPATDQIVLHKERTPTIHGFLRLFSDAGIPRSYRNIPGFAIHTYQVENKCGDCHFVRFHYTPDEGIKTFTVEEARRMNVVDADYLTRDLYRAIGNGDFPSWTVSLQILTKDDIKKAGPKVFDASRLLSLKEYPLHEIGKLVLTKNPRNHFADVEQLAFSPGNLVPGILGGPDKLFQSRSFAYRDTQLYRLGKNFNNIIVNCPYQTRTFTYNRDGVPPVRDNEKDIPNYYPNSFHGPVPYMTKRHSGLINIVESKADNFDQAAEYYANELENDERSRLIQNIVNSLKRVTYEPLKRKAINILKTIHLELGYRVEQGLSTTKCC</sequence>
<keyword evidence="7" id="KW-0376">Hydrogen peroxide</keyword>
<dbReference type="SMART" id="SM01060">
    <property type="entry name" value="Catalase"/>
    <property type="match status" value="1"/>
</dbReference>
<dbReference type="InterPro" id="IPR011614">
    <property type="entry name" value="Catalase_core"/>
</dbReference>
<dbReference type="InterPro" id="IPR020835">
    <property type="entry name" value="Catalase_sf"/>
</dbReference>
<dbReference type="Pfam" id="PF06628">
    <property type="entry name" value="Catalase-rel"/>
    <property type="match status" value="1"/>
</dbReference>
<proteinExistence type="inferred from homology"/>
<keyword evidence="9" id="KW-1185">Reference proteome</keyword>